<reference evidence="1 2" key="1">
    <citation type="submission" date="2019-06" db="EMBL/GenBank/DDBJ databases">
        <title>Genomic Encyclopedia of Type Strains, Phase IV (KMG-V): Genome sequencing to study the core and pangenomes of soil and plant-associated prokaryotes.</title>
        <authorList>
            <person name="Whitman W."/>
        </authorList>
    </citation>
    <scope>NUCLEOTIDE SEQUENCE [LARGE SCALE GENOMIC DNA]</scope>
    <source>
        <strain evidence="1 2">BR 10556</strain>
    </source>
</reference>
<dbReference type="AlphaFoldDB" id="A0A560JYG1"/>
<organism evidence="1 2">
    <name type="scientific">Bradyrhizobium sacchari</name>
    <dbReference type="NCBI Taxonomy" id="1399419"/>
    <lineage>
        <taxon>Bacteria</taxon>
        <taxon>Pseudomonadati</taxon>
        <taxon>Pseudomonadota</taxon>
        <taxon>Alphaproteobacteria</taxon>
        <taxon>Hyphomicrobiales</taxon>
        <taxon>Nitrobacteraceae</taxon>
        <taxon>Bradyrhizobium</taxon>
    </lineage>
</organism>
<dbReference type="Proteomes" id="UP000315914">
    <property type="component" value="Unassembled WGS sequence"/>
</dbReference>
<accession>A0A560JYG1</accession>
<evidence type="ECO:0000313" key="1">
    <source>
        <dbReference type="EMBL" id="TWB76133.1"/>
    </source>
</evidence>
<dbReference type="EMBL" id="VITW01000004">
    <property type="protein sequence ID" value="TWB76133.1"/>
    <property type="molecule type" value="Genomic_DNA"/>
</dbReference>
<keyword evidence="2" id="KW-1185">Reference proteome</keyword>
<comment type="caution">
    <text evidence="1">The sequence shown here is derived from an EMBL/GenBank/DDBJ whole genome shotgun (WGS) entry which is preliminary data.</text>
</comment>
<gene>
    <name evidence="1" type="ORF">FBZ95_104313</name>
</gene>
<name>A0A560JYG1_9BRAD</name>
<proteinExistence type="predicted"/>
<protein>
    <submittedName>
        <fullName evidence="1">Uncharacterized protein</fullName>
    </submittedName>
</protein>
<sequence length="107" mass="11816">MRCINVQEIAGCLRFAVDPSPSTASPEPQLALETINFERCCRCDAWIRGARSHQNGIAIELSLELNLLCCRHSSIQIGEEAKCKDSHCDNNCSEGAHNPTRFLKNSA</sequence>
<evidence type="ECO:0000313" key="2">
    <source>
        <dbReference type="Proteomes" id="UP000315914"/>
    </source>
</evidence>